<keyword evidence="1" id="KW-0472">Membrane</keyword>
<keyword evidence="1" id="KW-1133">Transmembrane helix</keyword>
<comment type="caution">
    <text evidence="3">The sequence shown here is derived from an EMBL/GenBank/DDBJ whole genome shotgun (WGS) entry which is preliminary data.</text>
</comment>
<name>A0ABT3PV65_9BACT</name>
<evidence type="ECO:0000313" key="3">
    <source>
        <dbReference type="EMBL" id="MCW9711718.1"/>
    </source>
</evidence>
<protein>
    <recommendedName>
        <fullName evidence="2">Glucosyltransferase 3-like C-terminal domain-containing protein</fullName>
    </recommendedName>
</protein>
<accession>A0ABT3PV65</accession>
<gene>
    <name evidence="3" type="ORF">LQ318_02270</name>
</gene>
<dbReference type="RefSeq" id="WP_265787167.1">
    <property type="nucleotide sequence ID" value="NZ_BAABRS010000001.1"/>
</dbReference>
<keyword evidence="4" id="KW-1185">Reference proteome</keyword>
<evidence type="ECO:0000259" key="2">
    <source>
        <dbReference type="Pfam" id="PF26337"/>
    </source>
</evidence>
<reference evidence="3 4" key="1">
    <citation type="submission" date="2021-11" db="EMBL/GenBank/DDBJ databases">
        <title>Aliifidinibius sp. nov., a new bacterium isolated from saline soil.</title>
        <authorList>
            <person name="Galisteo C."/>
            <person name="De La Haba R."/>
            <person name="Sanchez-Porro C."/>
            <person name="Ventosa A."/>
        </authorList>
    </citation>
    <scope>NUCLEOTIDE SEQUENCE [LARGE SCALE GENOMIC DNA]</scope>
    <source>
        <strain evidence="3 4">KACC 190600</strain>
    </source>
</reference>
<dbReference type="Proteomes" id="UP001207337">
    <property type="component" value="Unassembled WGS sequence"/>
</dbReference>
<proteinExistence type="predicted"/>
<feature type="domain" description="Glucosyltransferase 3-like C-terminal" evidence="2">
    <location>
        <begin position="260"/>
        <end position="345"/>
    </location>
</feature>
<feature type="transmembrane region" description="Helical" evidence="1">
    <location>
        <begin position="58"/>
        <end position="83"/>
    </location>
</feature>
<keyword evidence="1" id="KW-0812">Transmembrane</keyword>
<dbReference type="Gene3D" id="3.40.50.2000">
    <property type="entry name" value="Glycogen Phosphorylase B"/>
    <property type="match status" value="1"/>
</dbReference>
<dbReference type="SUPFAM" id="SSF53756">
    <property type="entry name" value="UDP-Glycosyltransferase/glycogen phosphorylase"/>
    <property type="match status" value="1"/>
</dbReference>
<dbReference type="InterPro" id="IPR058592">
    <property type="entry name" value="Gtf3_C"/>
</dbReference>
<dbReference type="EMBL" id="JAJNDC010000001">
    <property type="protein sequence ID" value="MCW9711718.1"/>
    <property type="molecule type" value="Genomic_DNA"/>
</dbReference>
<evidence type="ECO:0000313" key="4">
    <source>
        <dbReference type="Proteomes" id="UP001207337"/>
    </source>
</evidence>
<sequence>MVYLTLGEGYSGVYKSQVIDVCIHLRNEFDKDIKLVSIISLRNFFQERRKIKKEIEHAVILPMMPQFLGWLLNLPLLLLFFLFSKRYSVICRNVKATNLCLIIKKIGLLSKVCYDGRGAIKAEREEYLDNNGLKYHEFELNAVQKSDFRIAVSNQLVEYWKQEFNYTGSAHLVIPCTLGLSFTSSLLNEEKNIKVRKKLGFNKKDIVLVYAGSLAGWQSFNLIKDFLNYVLQKNSNVKVLLMSKRDENVNRILNMFPKDVVCTWVNHREVPDYLAACDYGLLLREDSVTNRVAAPTKFAEYLSAGLSVIISNTVVDYAELVEKENLGIVVDNYNLKKIIIDKVSYKEKINRANFSKKYFSKKSSLNIGKYKELLRALESDL</sequence>
<evidence type="ECO:0000256" key="1">
    <source>
        <dbReference type="SAM" id="Phobius"/>
    </source>
</evidence>
<organism evidence="3 4">
    <name type="scientific">Fodinibius salicampi</name>
    <dbReference type="NCBI Taxonomy" id="1920655"/>
    <lineage>
        <taxon>Bacteria</taxon>
        <taxon>Pseudomonadati</taxon>
        <taxon>Balneolota</taxon>
        <taxon>Balneolia</taxon>
        <taxon>Balneolales</taxon>
        <taxon>Balneolaceae</taxon>
        <taxon>Fodinibius</taxon>
    </lineage>
</organism>
<dbReference type="Pfam" id="PF26337">
    <property type="entry name" value="Gtf3_C"/>
    <property type="match status" value="1"/>
</dbReference>